<keyword evidence="1" id="KW-0233">DNA recombination</keyword>
<dbReference type="InterPro" id="IPR011010">
    <property type="entry name" value="DNA_brk_join_enz"/>
</dbReference>
<reference evidence="4" key="1">
    <citation type="journal article" date="2019" name="Int. J. Syst. Evol. Microbiol.">
        <title>The Global Catalogue of Microorganisms (GCM) 10K type strain sequencing project: providing services to taxonomists for standard genome sequencing and annotation.</title>
        <authorList>
            <consortium name="The Broad Institute Genomics Platform"/>
            <consortium name="The Broad Institute Genome Sequencing Center for Infectious Disease"/>
            <person name="Wu L."/>
            <person name="Ma J."/>
        </authorList>
    </citation>
    <scope>NUCLEOTIDE SEQUENCE [LARGE SCALE GENOMIC DNA]</scope>
    <source>
        <strain evidence="4">Q85</strain>
    </source>
</reference>
<evidence type="ECO:0000256" key="1">
    <source>
        <dbReference type="ARBA" id="ARBA00023172"/>
    </source>
</evidence>
<dbReference type="PROSITE" id="PS51898">
    <property type="entry name" value="TYR_RECOMBINASE"/>
    <property type="match status" value="1"/>
</dbReference>
<evidence type="ECO:0000313" key="4">
    <source>
        <dbReference type="Proteomes" id="UP001597283"/>
    </source>
</evidence>
<evidence type="ECO:0000259" key="2">
    <source>
        <dbReference type="PROSITE" id="PS51898"/>
    </source>
</evidence>
<dbReference type="Pfam" id="PF00589">
    <property type="entry name" value="Phage_integrase"/>
    <property type="match status" value="1"/>
</dbReference>
<organism evidence="3 4">
    <name type="scientific">Sphingomonas floccifaciens</name>
    <dbReference type="NCBI Taxonomy" id="1844115"/>
    <lineage>
        <taxon>Bacteria</taxon>
        <taxon>Pseudomonadati</taxon>
        <taxon>Pseudomonadota</taxon>
        <taxon>Alphaproteobacteria</taxon>
        <taxon>Sphingomonadales</taxon>
        <taxon>Sphingomonadaceae</taxon>
        <taxon>Sphingomonas</taxon>
    </lineage>
</organism>
<evidence type="ECO:0000313" key="3">
    <source>
        <dbReference type="EMBL" id="MFD1786955.1"/>
    </source>
</evidence>
<dbReference type="EMBL" id="JBHUFC010000002">
    <property type="protein sequence ID" value="MFD1786955.1"/>
    <property type="molecule type" value="Genomic_DNA"/>
</dbReference>
<dbReference type="Gene3D" id="1.10.443.10">
    <property type="entry name" value="Intergrase catalytic core"/>
    <property type="match status" value="1"/>
</dbReference>
<dbReference type="Proteomes" id="UP001597283">
    <property type="component" value="Unassembled WGS sequence"/>
</dbReference>
<dbReference type="InterPro" id="IPR002104">
    <property type="entry name" value="Integrase_catalytic"/>
</dbReference>
<accession>A0ABW4NCB8</accession>
<dbReference type="InterPro" id="IPR013762">
    <property type="entry name" value="Integrase-like_cat_sf"/>
</dbReference>
<feature type="domain" description="Tyr recombinase" evidence="2">
    <location>
        <begin position="57"/>
        <end position="266"/>
    </location>
</feature>
<gene>
    <name evidence="3" type="ORF">ACFSC3_05155</name>
</gene>
<dbReference type="SUPFAM" id="SSF56349">
    <property type="entry name" value="DNA breaking-rejoining enzymes"/>
    <property type="match status" value="1"/>
</dbReference>
<dbReference type="RefSeq" id="WP_380939330.1">
    <property type="nucleotide sequence ID" value="NZ_JBHUFC010000002.1"/>
</dbReference>
<sequence>MATGAEVLVVVAVFASVGTEVMTGSEPPVSLRHAWENEVIPSAPFIPDISEKDKPGPKDLVYTPEQIARILEAAIRIPERWHVHLFVMIMLSTHGRGEAILELDAESQVRGGLIYFNAAGRAQTKKRRSIVPIAPTLAPWLADVTGKVIQYRTTDRDGNTIVKPTASIKTAFEACLIEAGICEQEVDADGNAVWHEPRRRLGESHRRPKLRGIGSPNTLRHTVSTELHKRGVPEAQIDAAAGHAGVGTNKKNYRHLRPDYLGEFIEGVEDYWLEIGQFTTAHLRYQRDTNVIDLAAKRAGRK</sequence>
<protein>
    <submittedName>
        <fullName evidence="3">Tyrosine-type recombinase/integrase</fullName>
    </submittedName>
</protein>
<proteinExistence type="predicted"/>
<keyword evidence="4" id="KW-1185">Reference proteome</keyword>
<comment type="caution">
    <text evidence="3">The sequence shown here is derived from an EMBL/GenBank/DDBJ whole genome shotgun (WGS) entry which is preliminary data.</text>
</comment>
<name>A0ABW4NCB8_9SPHN</name>